<dbReference type="EMBL" id="CM037151">
    <property type="protein sequence ID" value="KAH7842105.1"/>
    <property type="molecule type" value="Genomic_DNA"/>
</dbReference>
<sequence length="687" mass="79684">MAGRRRKQNAEETPVRERDLRDVEVDDLRRQVHQLQLRLQRYENLECDDSHHDSEDEASHDEENFNPIHRTSTRASTERAPRYQFQRNHCFQQEYGVKLEIPEFEGRMHPDEFLDWLNTVERIFDYKDIPEERKVKLVAIKLKKHASLWWEHLKKQRDRDGKRRIKTWEKMKKELRRKFLPDNYRQDAFLKFHNFEQKDLSVKEYTAEFDQLQMRCDILEPEEQTIARYLRGLQSEISNVVQLQPYWTYNDVVKLSLKVEKQLKEFRGATSRTWNKESNSNRGNPSSTNKESVFKPNPKKETAAGSSNPRSFNPSSRRCFKCQGFGHIAADCPNRKMVSLVEEEMEEEKETNTFTSDPEDDAEYGVSRTFNVSDLSLFHEDGKEDVLEGELRAVEANDAGAFQGSYGALLPNFGTLNLLIVFRDQLSVVLFLTRWADFQDCPPEDVGILWFRNFFSNFGSVKDFVIPMKRSRISGCKFGFIRYEFEEEPKKAIVKANGLWIDNRSLVVKIANYDKKKEPRKDCSVNSLTRIEEEEGSFRKVESSNFHAVDESMSGHKDQLSEVPKEAQSFENDIEEDPKFTQHLESFVEDSMGLQSLFLETHVVESVEKMRKHDKLLDVNSVDSSSLDKAASRGSDYDDGDLVSNEPLIKSITNDIARRAFVSTSPLGQVIPPSDAQSSTLVVTVTG</sequence>
<name>A0ACB7XNL5_9ERIC</name>
<proteinExistence type="predicted"/>
<organism evidence="1 2">
    <name type="scientific">Vaccinium darrowii</name>
    <dbReference type="NCBI Taxonomy" id="229202"/>
    <lineage>
        <taxon>Eukaryota</taxon>
        <taxon>Viridiplantae</taxon>
        <taxon>Streptophyta</taxon>
        <taxon>Embryophyta</taxon>
        <taxon>Tracheophyta</taxon>
        <taxon>Spermatophyta</taxon>
        <taxon>Magnoliopsida</taxon>
        <taxon>eudicotyledons</taxon>
        <taxon>Gunneridae</taxon>
        <taxon>Pentapetalae</taxon>
        <taxon>asterids</taxon>
        <taxon>Ericales</taxon>
        <taxon>Ericaceae</taxon>
        <taxon>Vaccinioideae</taxon>
        <taxon>Vaccinieae</taxon>
        <taxon>Vaccinium</taxon>
    </lineage>
</organism>
<evidence type="ECO:0000313" key="2">
    <source>
        <dbReference type="Proteomes" id="UP000828048"/>
    </source>
</evidence>
<dbReference type="Proteomes" id="UP000828048">
    <property type="component" value="Chromosome 1"/>
</dbReference>
<keyword evidence="2" id="KW-1185">Reference proteome</keyword>
<protein>
    <submittedName>
        <fullName evidence="1">Uncharacterized protein</fullName>
    </submittedName>
</protein>
<gene>
    <name evidence="1" type="ORF">Vadar_001535</name>
</gene>
<evidence type="ECO:0000313" key="1">
    <source>
        <dbReference type="EMBL" id="KAH7842105.1"/>
    </source>
</evidence>
<comment type="caution">
    <text evidence="1">The sequence shown here is derived from an EMBL/GenBank/DDBJ whole genome shotgun (WGS) entry which is preliminary data.</text>
</comment>
<reference evidence="1 2" key="1">
    <citation type="journal article" date="2021" name="Hortic Res">
        <title>High-quality reference genome and annotation aids understanding of berry development for evergreen blueberry (Vaccinium darrowii).</title>
        <authorList>
            <person name="Yu J."/>
            <person name="Hulse-Kemp A.M."/>
            <person name="Babiker E."/>
            <person name="Staton M."/>
        </authorList>
    </citation>
    <scope>NUCLEOTIDE SEQUENCE [LARGE SCALE GENOMIC DNA]</scope>
    <source>
        <strain evidence="2">cv. NJ 8807/NJ 8810</strain>
        <tissue evidence="1">Young leaf</tissue>
    </source>
</reference>
<accession>A0ACB7XNL5</accession>